<comment type="caution">
    <text evidence="2">The sequence shown here is derived from an EMBL/GenBank/DDBJ whole genome shotgun (WGS) entry which is preliminary data.</text>
</comment>
<name>A0A1D3CYN0_9EIME</name>
<accession>A0A1D3CYN0</accession>
<feature type="region of interest" description="Disordered" evidence="1">
    <location>
        <begin position="1"/>
        <end position="35"/>
    </location>
</feature>
<evidence type="ECO:0000313" key="2">
    <source>
        <dbReference type="EMBL" id="OEH76298.1"/>
    </source>
</evidence>
<keyword evidence="3" id="KW-1185">Reference proteome</keyword>
<sequence length="729" mass="78620">MFGVSFDTPQRVRPARLRPSKQQHQPKQTHSKRHQQGLFIQARNEIAGALSPEHSALSRSDSAASAAAAAAAKGGRLVAVTTYSGCLDDYLLLHSTDGSSSGGSNSCVASPLRGSSEEEISASGNLLSPPQELPQQGVEEFATDKVSSRQVSHTPPVLQEKQQQQPHEDEAAARQQSTASQSPDLHQKSEERQQTSQQRDGGEGRLIVPPAIANPDGSERHQWPQFMISLLPHIGELQDIQRIAAFAHSAAEIKRLAEAPLEAVSPAAAALQLQQQLQQQQRRKHPLHWTLKEGIRTLCNSLKPQQTTLPPIKLPVLFPDQGGCVTPVSAGENRGSMNCSNRECSTPQQPNRSSSTASKATTEGPFEEEVSVQLQGGGHGRVIAITKSNNLLIRLQSGANVEAHPSECRFIVGGTAVNLPHQQLPQQQPQQEQQRDEGQLKLPSTMRGADPVPTVSELLQRAAAESARTHNTVVLPSPTMCIVQLASVARVSKTSQTVEVFKVKTKTSEGNAAQTEAFQAVFPEEAGSRMPTYPTEEEELDIPECALVSPGICPPKAARALPGSAQGRFIGARPQANTYDVIRAPGIVRPVYDVVKPTPEKQPFSPFQQQSMQYQPQPPQQNPLPPLRPQLAELATLAGPSGGPAAVAAAQLGVVGEKWFEDLQQQLTREMMQRYVNTAPEGIREIPIAPQSAFSAVNFSAPSGERRTAKVLREDAANVEYALPSGCDL</sequence>
<dbReference type="EMBL" id="JROU02001490">
    <property type="protein sequence ID" value="OEH76298.1"/>
    <property type="molecule type" value="Genomic_DNA"/>
</dbReference>
<dbReference type="PANTHER" id="PTHR46007">
    <property type="entry name" value="MEDIATOR OF RNA POLYMERASE II TRANSCRIPTION SUBUNIT 12"/>
    <property type="match status" value="1"/>
</dbReference>
<dbReference type="InterPro" id="IPR051647">
    <property type="entry name" value="Mediator_comp_sub12"/>
</dbReference>
<dbReference type="VEuPathDB" id="ToxoDB:cyc_07429"/>
<dbReference type="GO" id="GO:0003713">
    <property type="term" value="F:transcription coactivator activity"/>
    <property type="evidence" value="ECO:0007669"/>
    <property type="project" value="TreeGrafter"/>
</dbReference>
<feature type="compositionally biased region" description="Low complexity" evidence="1">
    <location>
        <begin position="601"/>
        <end position="615"/>
    </location>
</feature>
<gene>
    <name evidence="2" type="ORF">cyc_07429</name>
</gene>
<dbReference type="PANTHER" id="PTHR46007:SF8">
    <property type="entry name" value="C2H2-TYPE DOMAIN-CONTAINING PROTEIN"/>
    <property type="match status" value="1"/>
</dbReference>
<feature type="region of interest" description="Disordered" evidence="1">
    <location>
        <begin position="333"/>
        <end position="370"/>
    </location>
</feature>
<feature type="compositionally biased region" description="Low complexity" evidence="1">
    <location>
        <begin position="173"/>
        <end position="182"/>
    </location>
</feature>
<evidence type="ECO:0000313" key="3">
    <source>
        <dbReference type="Proteomes" id="UP000095192"/>
    </source>
</evidence>
<dbReference type="Proteomes" id="UP000095192">
    <property type="component" value="Unassembled WGS sequence"/>
</dbReference>
<feature type="region of interest" description="Disordered" evidence="1">
    <location>
        <begin position="599"/>
        <end position="623"/>
    </location>
</feature>
<dbReference type="InParanoid" id="A0A1D3CYN0"/>
<dbReference type="AlphaFoldDB" id="A0A1D3CYN0"/>
<dbReference type="GO" id="GO:0016592">
    <property type="term" value="C:mediator complex"/>
    <property type="evidence" value="ECO:0007669"/>
    <property type="project" value="TreeGrafter"/>
</dbReference>
<dbReference type="GO" id="GO:0045944">
    <property type="term" value="P:positive regulation of transcription by RNA polymerase II"/>
    <property type="evidence" value="ECO:0007669"/>
    <property type="project" value="TreeGrafter"/>
</dbReference>
<reference evidence="2 3" key="1">
    <citation type="journal article" date="2016" name="BMC Genomics">
        <title>Comparative genomics reveals Cyclospora cayetanensis possesses coccidia-like metabolism and invasion components but unique surface antigens.</title>
        <authorList>
            <person name="Liu S."/>
            <person name="Wang L."/>
            <person name="Zheng H."/>
            <person name="Xu Z."/>
            <person name="Roellig D.M."/>
            <person name="Li N."/>
            <person name="Frace M.A."/>
            <person name="Tang K."/>
            <person name="Arrowood M.J."/>
            <person name="Moss D.M."/>
            <person name="Zhang L."/>
            <person name="Feng Y."/>
            <person name="Xiao L."/>
        </authorList>
    </citation>
    <scope>NUCLEOTIDE SEQUENCE [LARGE SCALE GENOMIC DNA]</scope>
    <source>
        <strain evidence="2 3">CHN_HEN01</strain>
    </source>
</reference>
<protein>
    <submittedName>
        <fullName evidence="2">Uncharacterized protein</fullName>
    </submittedName>
</protein>
<evidence type="ECO:0000256" key="1">
    <source>
        <dbReference type="SAM" id="MobiDB-lite"/>
    </source>
</evidence>
<dbReference type="VEuPathDB" id="ToxoDB:LOC34623401"/>
<feature type="compositionally biased region" description="Polar residues" evidence="1">
    <location>
        <begin position="335"/>
        <end position="361"/>
    </location>
</feature>
<proteinExistence type="predicted"/>
<feature type="region of interest" description="Disordered" evidence="1">
    <location>
        <begin position="95"/>
        <end position="219"/>
    </location>
</feature>
<organism evidence="2 3">
    <name type="scientific">Cyclospora cayetanensis</name>
    <dbReference type="NCBI Taxonomy" id="88456"/>
    <lineage>
        <taxon>Eukaryota</taxon>
        <taxon>Sar</taxon>
        <taxon>Alveolata</taxon>
        <taxon>Apicomplexa</taxon>
        <taxon>Conoidasida</taxon>
        <taxon>Coccidia</taxon>
        <taxon>Eucoccidiorida</taxon>
        <taxon>Eimeriorina</taxon>
        <taxon>Eimeriidae</taxon>
        <taxon>Cyclospora</taxon>
    </lineage>
</organism>